<feature type="region of interest" description="Disordered" evidence="1">
    <location>
        <begin position="1"/>
        <end position="21"/>
    </location>
</feature>
<accession>A0A914Q6F8</accession>
<protein>
    <submittedName>
        <fullName evidence="4">Adaptive response protein AidB N-terminal domain-containing protein</fullName>
    </submittedName>
</protein>
<dbReference type="WBParaSite" id="PDA_v2.g26988.t1">
    <property type="protein sequence ID" value="PDA_v2.g26988.t1"/>
    <property type="gene ID" value="PDA_v2.g26988"/>
</dbReference>
<evidence type="ECO:0000313" key="3">
    <source>
        <dbReference type="Proteomes" id="UP000887578"/>
    </source>
</evidence>
<dbReference type="PANTHER" id="PTHR42707">
    <property type="entry name" value="ACYL-COA DEHYDROGENASE"/>
    <property type="match status" value="1"/>
</dbReference>
<proteinExistence type="predicted"/>
<evidence type="ECO:0000313" key="4">
    <source>
        <dbReference type="WBParaSite" id="PDA_v2.g26988.t1"/>
    </source>
</evidence>
<keyword evidence="3" id="KW-1185">Reference proteome</keyword>
<dbReference type="InterPro" id="IPR041504">
    <property type="entry name" value="AidB_N"/>
</dbReference>
<dbReference type="Pfam" id="PF18158">
    <property type="entry name" value="AidB_N"/>
    <property type="match status" value="1"/>
</dbReference>
<evidence type="ECO:0000259" key="2">
    <source>
        <dbReference type="Pfam" id="PF18158"/>
    </source>
</evidence>
<dbReference type="PANTHER" id="PTHR42707:SF2">
    <property type="entry name" value="ACD11 DEHYDROGENASE"/>
    <property type="match status" value="1"/>
</dbReference>
<evidence type="ECO:0000256" key="1">
    <source>
        <dbReference type="SAM" id="MobiDB-lite"/>
    </source>
</evidence>
<dbReference type="Gene3D" id="6.10.250.600">
    <property type="match status" value="1"/>
</dbReference>
<dbReference type="InterPro" id="IPR052904">
    <property type="entry name" value="Acyl-CoA_dehydrogenase-like"/>
</dbReference>
<dbReference type="Proteomes" id="UP000887578">
    <property type="component" value="Unplaced"/>
</dbReference>
<dbReference type="GO" id="GO:0003995">
    <property type="term" value="F:acyl-CoA dehydrogenase activity"/>
    <property type="evidence" value="ECO:0007669"/>
    <property type="project" value="TreeGrafter"/>
</dbReference>
<dbReference type="AlphaFoldDB" id="A0A914Q6F8"/>
<reference evidence="4" key="1">
    <citation type="submission" date="2022-11" db="UniProtKB">
        <authorList>
            <consortium name="WormBaseParasite"/>
        </authorList>
    </citation>
    <scope>IDENTIFICATION</scope>
</reference>
<sequence>MSSSDYKHAKTGKFTQPSPILENPFTSDPILSRALKRLLPQQEYVKVSNDLTKFGERIVNEVDKLGNDAEIQPPQIQQFDAWGNRIDKLIVAPAWNRLKEISAEEGLIAIGYDKSVDPEYRRLHQMSKLYMFHPASGLVTCPLAMTDGAAKTISVII</sequence>
<feature type="domain" description="Adaptive response protein AidB N-terminal" evidence="2">
    <location>
        <begin position="22"/>
        <end position="152"/>
    </location>
</feature>
<organism evidence="3 4">
    <name type="scientific">Panagrolaimus davidi</name>
    <dbReference type="NCBI Taxonomy" id="227884"/>
    <lineage>
        <taxon>Eukaryota</taxon>
        <taxon>Metazoa</taxon>
        <taxon>Ecdysozoa</taxon>
        <taxon>Nematoda</taxon>
        <taxon>Chromadorea</taxon>
        <taxon>Rhabditida</taxon>
        <taxon>Tylenchina</taxon>
        <taxon>Panagrolaimomorpha</taxon>
        <taxon>Panagrolaimoidea</taxon>
        <taxon>Panagrolaimidae</taxon>
        <taxon>Panagrolaimus</taxon>
    </lineage>
</organism>
<name>A0A914Q6F8_9BILA</name>